<accession>J4GNV3</accession>
<name>J4GNV3_9APHY</name>
<dbReference type="InterPro" id="IPR043171">
    <property type="entry name" value="Ap4A_phos1/2-like"/>
</dbReference>
<dbReference type="GO" id="GO:0005524">
    <property type="term" value="F:ATP binding"/>
    <property type="evidence" value="ECO:0007669"/>
    <property type="project" value="InterPro"/>
</dbReference>
<dbReference type="InterPro" id="IPR036265">
    <property type="entry name" value="HIT-like_sf"/>
</dbReference>
<dbReference type="EMBL" id="HE797056">
    <property type="protein sequence ID" value="CCM01925.1"/>
    <property type="molecule type" value="Genomic_DNA"/>
</dbReference>
<evidence type="ECO:0000259" key="1">
    <source>
        <dbReference type="Pfam" id="PF09830"/>
    </source>
</evidence>
<dbReference type="STRING" id="599839.J4GNV3"/>
<dbReference type="Gene3D" id="3.30.428.70">
    <property type="match status" value="1"/>
</dbReference>
<dbReference type="AlphaFoldDB" id="J4GNV3"/>
<dbReference type="PANTHER" id="PTHR38420:SF1">
    <property type="entry name" value="PUTATIVE (AFU_ORTHOLOGUE AFUA_5G14690)-RELATED"/>
    <property type="match status" value="1"/>
</dbReference>
<dbReference type="RefSeq" id="XP_012181208.1">
    <property type="nucleotide sequence ID" value="XM_012325818.1"/>
</dbReference>
<organism evidence="3 4">
    <name type="scientific">Fibroporia radiculosa</name>
    <dbReference type="NCBI Taxonomy" id="599839"/>
    <lineage>
        <taxon>Eukaryota</taxon>
        <taxon>Fungi</taxon>
        <taxon>Dikarya</taxon>
        <taxon>Basidiomycota</taxon>
        <taxon>Agaricomycotina</taxon>
        <taxon>Agaricomycetes</taxon>
        <taxon>Polyporales</taxon>
        <taxon>Fibroporiaceae</taxon>
        <taxon>Fibroporia</taxon>
    </lineage>
</organism>
<dbReference type="SUPFAM" id="SSF54197">
    <property type="entry name" value="HIT-like"/>
    <property type="match status" value="1"/>
</dbReference>
<dbReference type="InterPro" id="IPR019200">
    <property type="entry name" value="ATP_adenylylTrfase_C"/>
</dbReference>
<dbReference type="PANTHER" id="PTHR38420">
    <property type="entry name" value="AP-4-A PHOSPHORYLASE II"/>
    <property type="match status" value="1"/>
</dbReference>
<dbReference type="Pfam" id="PF09830">
    <property type="entry name" value="ATP_transf"/>
    <property type="match status" value="1"/>
</dbReference>
<feature type="domain" description="ATP adenylyltransferase C-terminal" evidence="1">
    <location>
        <begin position="198"/>
        <end position="316"/>
    </location>
</feature>
<feature type="domain" description="Ap4A phosphorylase 1/2 N-terminal" evidence="2">
    <location>
        <begin position="5"/>
        <end position="172"/>
    </location>
</feature>
<keyword evidence="4" id="KW-1185">Reference proteome</keyword>
<evidence type="ECO:0000259" key="2">
    <source>
        <dbReference type="Pfam" id="PF19327"/>
    </source>
</evidence>
<dbReference type="InterPro" id="IPR009163">
    <property type="entry name" value="Ap4A_phos1/2"/>
</dbReference>
<dbReference type="InParanoid" id="J4GNV3"/>
<reference evidence="3 4" key="1">
    <citation type="journal article" date="2012" name="Appl. Environ. Microbiol.">
        <title>Short-read sequencing for genomic analysis of the brown rot fungus Fibroporia radiculosa.</title>
        <authorList>
            <person name="Tang J.D."/>
            <person name="Perkins A.D."/>
            <person name="Sonstegard T.S."/>
            <person name="Schroeder S.G."/>
            <person name="Burgess S.C."/>
            <person name="Diehl S.V."/>
        </authorList>
    </citation>
    <scope>NUCLEOTIDE SEQUENCE [LARGE SCALE GENOMIC DNA]</scope>
    <source>
        <strain evidence="3 4">TFFH 294</strain>
    </source>
</reference>
<dbReference type="Proteomes" id="UP000006352">
    <property type="component" value="Unassembled WGS sequence"/>
</dbReference>
<dbReference type="HOGENOM" id="CLU_049915_1_1_1"/>
<evidence type="ECO:0000313" key="4">
    <source>
        <dbReference type="Proteomes" id="UP000006352"/>
    </source>
</evidence>
<gene>
    <name evidence="3" type="ORF">FIBRA_03998</name>
</gene>
<dbReference type="Pfam" id="PF19327">
    <property type="entry name" value="Ap4A_phos_N"/>
    <property type="match status" value="1"/>
</dbReference>
<proteinExistence type="predicted"/>
<dbReference type="GO" id="GO:0009117">
    <property type="term" value="P:nucleotide metabolic process"/>
    <property type="evidence" value="ECO:0007669"/>
    <property type="project" value="InterPro"/>
</dbReference>
<protein>
    <submittedName>
        <fullName evidence="3">Uncharacterized protein</fullName>
    </submittedName>
</protein>
<dbReference type="OrthoDB" id="10267950at2759"/>
<sequence>MPQTPVEIISKLPASFKKAQDSGDLLFFPSSVHEYDEDGVKFEIRLCPALQKKPHLPTPHFEVAAQLESSRPDPFSPPYVPNLYLGELRDEEEGAEYVVLFNKYSVVPHHILMVTKEYQSQTSPLHPSDLVQAYRLLIAGQKAGRRFFAFYNCGDLSGASQPHKHIQLIPLEDDGPPIERLARAMKVDYPDKPFALTQLPYANHVRRLPTHLASGSYDELERTLADAFLSLLDLTISTVRRDPTYPAGTPSYNAILTLEHMYLVPRRKENHILSETSEPLSVNALGYAGMLLVKSDRELEAVKAESVRKILRDVGLESVHELLVNDHVEDVNNSIQDAV</sequence>
<dbReference type="GeneID" id="24096836"/>
<dbReference type="InterPro" id="IPR045759">
    <property type="entry name" value="Ap4A_phos1/2_N"/>
</dbReference>
<dbReference type="GO" id="GO:0003877">
    <property type="term" value="F:ATP:ADP adenylyltransferase activity"/>
    <property type="evidence" value="ECO:0007669"/>
    <property type="project" value="InterPro"/>
</dbReference>
<evidence type="ECO:0000313" key="3">
    <source>
        <dbReference type="EMBL" id="CCM01925.1"/>
    </source>
</evidence>